<dbReference type="InParanoid" id="A0A5N4ADL7"/>
<protein>
    <submittedName>
        <fullName evidence="1">Uncharacterized protein</fullName>
    </submittedName>
</protein>
<dbReference type="Proteomes" id="UP000327044">
    <property type="component" value="Unassembled WGS sequence"/>
</dbReference>
<sequence>MFIMVLYVTAHTYPDGTSPERTADRAYHNTQLRNFCRPVRADSVRTNVLQALYEAKNTREMIVLVILPTVSLVTLKLSDYPCGEMMCQPDFYYSPNPAIHYA</sequence>
<name>A0A5N4ADL7_PHOPY</name>
<evidence type="ECO:0000313" key="1">
    <source>
        <dbReference type="EMBL" id="KAB0795415.1"/>
    </source>
</evidence>
<reference evidence="1 2" key="1">
    <citation type="journal article" date="2018" name="Elife">
        <title>Firefly genomes illuminate parallel origins of bioluminescence in beetles.</title>
        <authorList>
            <person name="Fallon T.R."/>
            <person name="Lower S.E."/>
            <person name="Chang C.H."/>
            <person name="Bessho-Uehara M."/>
            <person name="Martin G.J."/>
            <person name="Bewick A.J."/>
            <person name="Behringer M."/>
            <person name="Debat H.J."/>
            <person name="Wong I."/>
            <person name="Day J.C."/>
            <person name="Suvorov A."/>
            <person name="Silva C.J."/>
            <person name="Stanger-Hall K.F."/>
            <person name="Hall D.W."/>
            <person name="Schmitz R.J."/>
            <person name="Nelson D.R."/>
            <person name="Lewis S.M."/>
            <person name="Shigenobu S."/>
            <person name="Bybee S.M."/>
            <person name="Larracuente A.M."/>
            <person name="Oba Y."/>
            <person name="Weng J.K."/>
        </authorList>
    </citation>
    <scope>NUCLEOTIDE SEQUENCE [LARGE SCALE GENOMIC DNA]</scope>
    <source>
        <strain evidence="1">1611_PpyrPB1</strain>
        <tissue evidence="1">Whole body</tissue>
    </source>
</reference>
<accession>A0A5N4ADL7</accession>
<organism evidence="1 2">
    <name type="scientific">Photinus pyralis</name>
    <name type="common">Common eastern firefly</name>
    <name type="synonym">Lampyris pyralis</name>
    <dbReference type="NCBI Taxonomy" id="7054"/>
    <lineage>
        <taxon>Eukaryota</taxon>
        <taxon>Metazoa</taxon>
        <taxon>Ecdysozoa</taxon>
        <taxon>Arthropoda</taxon>
        <taxon>Hexapoda</taxon>
        <taxon>Insecta</taxon>
        <taxon>Pterygota</taxon>
        <taxon>Neoptera</taxon>
        <taxon>Endopterygota</taxon>
        <taxon>Coleoptera</taxon>
        <taxon>Polyphaga</taxon>
        <taxon>Elateriformia</taxon>
        <taxon>Elateroidea</taxon>
        <taxon>Lampyridae</taxon>
        <taxon>Lampyrinae</taxon>
        <taxon>Photinus</taxon>
    </lineage>
</organism>
<dbReference type="EMBL" id="VVIM01000008">
    <property type="protein sequence ID" value="KAB0795415.1"/>
    <property type="molecule type" value="Genomic_DNA"/>
</dbReference>
<evidence type="ECO:0000313" key="2">
    <source>
        <dbReference type="Proteomes" id="UP000327044"/>
    </source>
</evidence>
<dbReference type="AlphaFoldDB" id="A0A5N4ADL7"/>
<comment type="caution">
    <text evidence="1">The sequence shown here is derived from an EMBL/GenBank/DDBJ whole genome shotgun (WGS) entry which is preliminary data.</text>
</comment>
<keyword evidence="2" id="KW-1185">Reference proteome</keyword>
<gene>
    <name evidence="1" type="ORF">PPYR_12254</name>
</gene>
<proteinExistence type="predicted"/>